<evidence type="ECO:0000313" key="2">
    <source>
        <dbReference type="EMBL" id="RGE87058.1"/>
    </source>
</evidence>
<dbReference type="Proteomes" id="UP000261080">
    <property type="component" value="Unassembled WGS sequence"/>
</dbReference>
<dbReference type="GeneID" id="97192225"/>
<gene>
    <name evidence="2" type="ORF">DW016_08975</name>
</gene>
<dbReference type="EMBL" id="QVLX01000004">
    <property type="protein sequence ID" value="RGE87058.1"/>
    <property type="molecule type" value="Genomic_DNA"/>
</dbReference>
<organism evidence="2 3">
    <name type="scientific">Sellimonas intestinalis</name>
    <dbReference type="NCBI Taxonomy" id="1653434"/>
    <lineage>
        <taxon>Bacteria</taxon>
        <taxon>Bacillati</taxon>
        <taxon>Bacillota</taxon>
        <taxon>Clostridia</taxon>
        <taxon>Lachnospirales</taxon>
        <taxon>Lachnospiraceae</taxon>
        <taxon>Sellimonas</taxon>
    </lineage>
</organism>
<dbReference type="RefSeq" id="WP_024732147.1">
    <property type="nucleotide sequence ID" value="NZ_BAABYU010000001.1"/>
</dbReference>
<evidence type="ECO:0000259" key="1">
    <source>
        <dbReference type="PROSITE" id="PS51186"/>
    </source>
</evidence>
<dbReference type="PANTHER" id="PTHR39173">
    <property type="entry name" value="ACETYLTRANSFERASE"/>
    <property type="match status" value="1"/>
</dbReference>
<comment type="caution">
    <text evidence="2">The sequence shown here is derived from an EMBL/GenBank/DDBJ whole genome shotgun (WGS) entry which is preliminary data.</text>
</comment>
<accession>A0A3E3K1X9</accession>
<name>A0A3E3K1X9_9FIRM</name>
<reference evidence="2 3" key="1">
    <citation type="submission" date="2018-08" db="EMBL/GenBank/DDBJ databases">
        <title>A genome reference for cultivated species of the human gut microbiota.</title>
        <authorList>
            <person name="Zou Y."/>
            <person name="Xue W."/>
            <person name="Luo G."/>
        </authorList>
    </citation>
    <scope>NUCLEOTIDE SEQUENCE [LARGE SCALE GENOMIC DNA]</scope>
    <source>
        <strain evidence="2 3">AF37-2AT</strain>
    </source>
</reference>
<dbReference type="PANTHER" id="PTHR39173:SF1">
    <property type="entry name" value="ACETYLTRANSFERASE"/>
    <property type="match status" value="1"/>
</dbReference>
<proteinExistence type="predicted"/>
<dbReference type="Pfam" id="PF13302">
    <property type="entry name" value="Acetyltransf_3"/>
    <property type="match status" value="1"/>
</dbReference>
<dbReference type="AlphaFoldDB" id="A0A3E3K1X9"/>
<keyword evidence="2" id="KW-0808">Transferase</keyword>
<dbReference type="PROSITE" id="PS51186">
    <property type="entry name" value="GNAT"/>
    <property type="match status" value="1"/>
</dbReference>
<dbReference type="InterPro" id="IPR000182">
    <property type="entry name" value="GNAT_dom"/>
</dbReference>
<sequence>MEKLTLIRPNLSFSDEIRAYRQEFLDLGSPLNGCGPLADMEDPAQWVVHTQRFELGEDIPEDMVPSTQFIYVRESDQKILGTIQIRHTFTPFLETYGGHIGYSIRPSERQKGYATKMLHDCLPYCRSLGLDRVLVCCMDTNTASRKTILANGGIYDGTVYEPEGQVNFERYWITVNEGSR</sequence>
<evidence type="ECO:0000313" key="3">
    <source>
        <dbReference type="Proteomes" id="UP000261080"/>
    </source>
</evidence>
<dbReference type="OrthoDB" id="9797989at2"/>
<keyword evidence="3" id="KW-1185">Reference proteome</keyword>
<dbReference type="Gene3D" id="3.40.630.30">
    <property type="match status" value="1"/>
</dbReference>
<feature type="domain" description="N-acetyltransferase" evidence="1">
    <location>
        <begin position="15"/>
        <end position="176"/>
    </location>
</feature>
<dbReference type="SUPFAM" id="SSF55729">
    <property type="entry name" value="Acyl-CoA N-acyltransferases (Nat)"/>
    <property type="match status" value="1"/>
</dbReference>
<protein>
    <submittedName>
        <fullName evidence="2">GNAT family acetyltransferase</fullName>
    </submittedName>
</protein>
<dbReference type="GO" id="GO:0016747">
    <property type="term" value="F:acyltransferase activity, transferring groups other than amino-acyl groups"/>
    <property type="evidence" value="ECO:0007669"/>
    <property type="project" value="InterPro"/>
</dbReference>
<dbReference type="InterPro" id="IPR016181">
    <property type="entry name" value="Acyl_CoA_acyltransferase"/>
</dbReference>